<proteinExistence type="predicted"/>
<dbReference type="OrthoDB" id="2816594at2759"/>
<comment type="caution">
    <text evidence="1">The sequence shown here is derived from an EMBL/GenBank/DDBJ whole genome shotgun (WGS) entry which is preliminary data.</text>
</comment>
<protein>
    <submittedName>
        <fullName evidence="1">Uncharacterized protein</fullName>
    </submittedName>
</protein>
<gene>
    <name evidence="1" type="ORF">CPB84DRAFT_1688199</name>
</gene>
<reference evidence="1" key="1">
    <citation type="submission" date="2020-11" db="EMBL/GenBank/DDBJ databases">
        <authorList>
            <consortium name="DOE Joint Genome Institute"/>
            <person name="Ahrendt S."/>
            <person name="Riley R."/>
            <person name="Andreopoulos W."/>
            <person name="LaButti K."/>
            <person name="Pangilinan J."/>
            <person name="Ruiz-duenas F.J."/>
            <person name="Barrasa J.M."/>
            <person name="Sanchez-Garcia M."/>
            <person name="Camarero S."/>
            <person name="Miyauchi S."/>
            <person name="Serrano A."/>
            <person name="Linde D."/>
            <person name="Babiker R."/>
            <person name="Drula E."/>
            <person name="Ayuso-Fernandez I."/>
            <person name="Pacheco R."/>
            <person name="Padilla G."/>
            <person name="Ferreira P."/>
            <person name="Barriuso J."/>
            <person name="Kellner H."/>
            <person name="Castanera R."/>
            <person name="Alfaro M."/>
            <person name="Ramirez L."/>
            <person name="Pisabarro A.G."/>
            <person name="Kuo A."/>
            <person name="Tritt A."/>
            <person name="Lipzen A."/>
            <person name="He G."/>
            <person name="Yan M."/>
            <person name="Ng V."/>
            <person name="Cullen D."/>
            <person name="Martin F."/>
            <person name="Rosso M.-N."/>
            <person name="Henrissat B."/>
            <person name="Hibbett D."/>
            <person name="Martinez A.T."/>
            <person name="Grigoriev I.V."/>
        </authorList>
    </citation>
    <scope>NUCLEOTIDE SEQUENCE</scope>
    <source>
        <strain evidence="1">AH 44721</strain>
    </source>
</reference>
<evidence type="ECO:0000313" key="1">
    <source>
        <dbReference type="EMBL" id="KAF8878803.1"/>
    </source>
</evidence>
<organism evidence="1 2">
    <name type="scientific">Gymnopilus junonius</name>
    <name type="common">Spectacular rustgill mushroom</name>
    <name type="synonym">Gymnopilus spectabilis subsp. junonius</name>
    <dbReference type="NCBI Taxonomy" id="109634"/>
    <lineage>
        <taxon>Eukaryota</taxon>
        <taxon>Fungi</taxon>
        <taxon>Dikarya</taxon>
        <taxon>Basidiomycota</taxon>
        <taxon>Agaricomycotina</taxon>
        <taxon>Agaricomycetes</taxon>
        <taxon>Agaricomycetidae</taxon>
        <taxon>Agaricales</taxon>
        <taxon>Agaricineae</taxon>
        <taxon>Hymenogastraceae</taxon>
        <taxon>Gymnopilus</taxon>
    </lineage>
</organism>
<dbReference type="AlphaFoldDB" id="A0A9P5NAQ0"/>
<accession>A0A9P5NAQ0</accession>
<dbReference type="EMBL" id="JADNYJ010000155">
    <property type="protein sequence ID" value="KAF8878803.1"/>
    <property type="molecule type" value="Genomic_DNA"/>
</dbReference>
<keyword evidence="2" id="KW-1185">Reference proteome</keyword>
<name>A0A9P5NAQ0_GYMJU</name>
<evidence type="ECO:0000313" key="2">
    <source>
        <dbReference type="Proteomes" id="UP000724874"/>
    </source>
</evidence>
<dbReference type="Proteomes" id="UP000724874">
    <property type="component" value="Unassembled WGS sequence"/>
</dbReference>
<sequence>MCFREVQCTRHACGHDHPQSDSRVDCRSANCRYSQFHNPSCSPATCPQTCNQWCVPAKTVVTNVSPSKCSFCRRG</sequence>